<evidence type="ECO:0000313" key="2">
    <source>
        <dbReference type="Proteomes" id="UP000262969"/>
    </source>
</evidence>
<dbReference type="InterPro" id="IPR026906">
    <property type="entry name" value="LRR_5"/>
</dbReference>
<dbReference type="Proteomes" id="UP000262969">
    <property type="component" value="Unassembled WGS sequence"/>
</dbReference>
<dbReference type="EMBL" id="DPVV01000397">
    <property type="protein sequence ID" value="HCL03085.1"/>
    <property type="molecule type" value="Genomic_DNA"/>
</dbReference>
<organism evidence="1 2">
    <name type="scientific">Lachnoclostridium phytofermentans</name>
    <dbReference type="NCBI Taxonomy" id="66219"/>
    <lineage>
        <taxon>Bacteria</taxon>
        <taxon>Bacillati</taxon>
        <taxon>Bacillota</taxon>
        <taxon>Clostridia</taxon>
        <taxon>Lachnospirales</taxon>
        <taxon>Lachnospiraceae</taxon>
    </lineage>
</organism>
<sequence length="297" mass="34869">MRQDIEFRKENNEIIVQKYNGTSSQIEIPSVIDGLPVTEIADYAFHNCRSLQKVIIPDSITTIGNHAFYDCRKLESMVASDAIYNIGDGAFKNCYLLKSIEIYLRTGKIAVVRNILSEFSSELTVTLHYGQNAYEIGKTSKIIFPKFLYDYVENNSARIIRQETYGSGVHYRECMTDHDIDYKKYDSIFHVGMAVDMLDTTLFIALYRIMYPYQLTNTVKENYGNFIREHFEVLMKLLVEDEMRNEILCLIKENIISLEQLDYLMEYARRQQKLELVSYFLSYKQRNYLKKSMTFDL</sequence>
<comment type="caution">
    <text evidence="1">The sequence shown here is derived from an EMBL/GenBank/DDBJ whole genome shotgun (WGS) entry which is preliminary data.</text>
</comment>
<dbReference type="Gene3D" id="3.80.10.10">
    <property type="entry name" value="Ribonuclease Inhibitor"/>
    <property type="match status" value="1"/>
</dbReference>
<dbReference type="AlphaFoldDB" id="A0A3D2X978"/>
<dbReference type="Pfam" id="PF13306">
    <property type="entry name" value="LRR_5"/>
    <property type="match status" value="1"/>
</dbReference>
<dbReference type="SUPFAM" id="SSF52058">
    <property type="entry name" value="L domain-like"/>
    <property type="match status" value="1"/>
</dbReference>
<dbReference type="InterPro" id="IPR053139">
    <property type="entry name" value="Surface_bspA-like"/>
</dbReference>
<dbReference type="PANTHER" id="PTHR45661:SF3">
    <property type="entry name" value="IG-LIKE DOMAIN-CONTAINING PROTEIN"/>
    <property type="match status" value="1"/>
</dbReference>
<evidence type="ECO:0000313" key="1">
    <source>
        <dbReference type="EMBL" id="HCL03085.1"/>
    </source>
</evidence>
<evidence type="ECO:0008006" key="3">
    <source>
        <dbReference type="Google" id="ProtNLM"/>
    </source>
</evidence>
<accession>A0A3D2X978</accession>
<name>A0A3D2X978_9FIRM</name>
<reference evidence="1 2" key="1">
    <citation type="journal article" date="2018" name="Nat. Biotechnol.">
        <title>A standardized bacterial taxonomy based on genome phylogeny substantially revises the tree of life.</title>
        <authorList>
            <person name="Parks D.H."/>
            <person name="Chuvochina M."/>
            <person name="Waite D.W."/>
            <person name="Rinke C."/>
            <person name="Skarshewski A."/>
            <person name="Chaumeil P.A."/>
            <person name="Hugenholtz P."/>
        </authorList>
    </citation>
    <scope>NUCLEOTIDE SEQUENCE [LARGE SCALE GENOMIC DNA]</scope>
    <source>
        <strain evidence="1">UBA11728</strain>
    </source>
</reference>
<dbReference type="InterPro" id="IPR032675">
    <property type="entry name" value="LRR_dom_sf"/>
</dbReference>
<dbReference type="PANTHER" id="PTHR45661">
    <property type="entry name" value="SURFACE ANTIGEN"/>
    <property type="match status" value="1"/>
</dbReference>
<proteinExistence type="predicted"/>
<protein>
    <recommendedName>
        <fullName evidence="3">Leucine-rich repeat domain-containing protein</fullName>
    </recommendedName>
</protein>
<gene>
    <name evidence="1" type="ORF">DHW61_11875</name>
</gene>